<keyword evidence="3" id="KW-1185">Reference proteome</keyword>
<feature type="compositionally biased region" description="Polar residues" evidence="1">
    <location>
        <begin position="109"/>
        <end position="129"/>
    </location>
</feature>
<dbReference type="EMBL" id="LT598485">
    <property type="protein sequence ID" value="SCW00841.1"/>
    <property type="molecule type" value="Genomic_DNA"/>
</dbReference>
<dbReference type="OMA" id="CHAERSP"/>
<organism evidence="2 3">
    <name type="scientific">Lachancea fermentati</name>
    <name type="common">Zygosaccharomyces fermentati</name>
    <dbReference type="NCBI Taxonomy" id="4955"/>
    <lineage>
        <taxon>Eukaryota</taxon>
        <taxon>Fungi</taxon>
        <taxon>Dikarya</taxon>
        <taxon>Ascomycota</taxon>
        <taxon>Saccharomycotina</taxon>
        <taxon>Saccharomycetes</taxon>
        <taxon>Saccharomycetales</taxon>
        <taxon>Saccharomycetaceae</taxon>
        <taxon>Lachancea</taxon>
    </lineage>
</organism>
<sequence length="271" mass="29495">MDLATVIGGYEPHVTDPHPTKHYSAIPKAPTRPGTVYLATYSISKDTLVERTPSHVIPSLPSPSRPTTPSLSFSLRRVFSRNGSRRTPRPESRHHRFRRWLNARDPPHSNFSRGNFSHGNFPQGNLSQDNVSASAWSSVSGSVQPPRAGLGVAASAATADAAEFASADAESDFESDTDEELDRNSGASGPDAYVTPQSRKLECLRRFRRRLQRDHVLAPAKLAQPARRALTLTDRYLGSEESIERCLRDMDAMPFALAGNDGSDGDGGAST</sequence>
<feature type="region of interest" description="Disordered" evidence="1">
    <location>
        <begin position="163"/>
        <end position="194"/>
    </location>
</feature>
<feature type="compositionally biased region" description="Acidic residues" evidence="1">
    <location>
        <begin position="169"/>
        <end position="181"/>
    </location>
</feature>
<dbReference type="AlphaFoldDB" id="A0A1G4MAH6"/>
<protein>
    <submittedName>
        <fullName evidence="2">LAFE_0C13190g1_1</fullName>
    </submittedName>
</protein>
<dbReference type="OrthoDB" id="4035829at2759"/>
<evidence type="ECO:0000256" key="1">
    <source>
        <dbReference type="SAM" id="MobiDB-lite"/>
    </source>
</evidence>
<dbReference type="Proteomes" id="UP000190831">
    <property type="component" value="Chromosome C"/>
</dbReference>
<gene>
    <name evidence="2" type="ORF">LAFE_0C13190G</name>
</gene>
<feature type="region of interest" description="Disordered" evidence="1">
    <location>
        <begin position="79"/>
        <end position="129"/>
    </location>
</feature>
<reference evidence="2 3" key="1">
    <citation type="submission" date="2016-03" db="EMBL/GenBank/DDBJ databases">
        <authorList>
            <person name="Devillers H."/>
        </authorList>
    </citation>
    <scope>NUCLEOTIDE SEQUENCE [LARGE SCALE GENOMIC DNA]</scope>
    <source>
        <strain evidence="2">CBS 6772</strain>
    </source>
</reference>
<proteinExistence type="predicted"/>
<evidence type="ECO:0000313" key="2">
    <source>
        <dbReference type="EMBL" id="SCW00841.1"/>
    </source>
</evidence>
<feature type="compositionally biased region" description="Basic residues" evidence="1">
    <location>
        <begin position="83"/>
        <end position="101"/>
    </location>
</feature>
<accession>A0A1G4MAH6</accession>
<evidence type="ECO:0000313" key="3">
    <source>
        <dbReference type="Proteomes" id="UP000190831"/>
    </source>
</evidence>
<name>A0A1G4MAH6_LACFM</name>